<comment type="caution">
    <text evidence="1">The sequence shown here is derived from an EMBL/GenBank/DDBJ whole genome shotgun (WGS) entry which is preliminary data.</text>
</comment>
<evidence type="ECO:0000313" key="2">
    <source>
        <dbReference type="Proteomes" id="UP001155110"/>
    </source>
</evidence>
<organism evidence="1 2">
    <name type="scientific">Salinibacter ruber</name>
    <dbReference type="NCBI Taxonomy" id="146919"/>
    <lineage>
        <taxon>Bacteria</taxon>
        <taxon>Pseudomonadati</taxon>
        <taxon>Rhodothermota</taxon>
        <taxon>Rhodothermia</taxon>
        <taxon>Rhodothermales</taxon>
        <taxon>Salinibacteraceae</taxon>
        <taxon>Salinibacter</taxon>
    </lineage>
</organism>
<accession>A0AAW5P8J4</accession>
<dbReference type="Proteomes" id="UP001155110">
    <property type="component" value="Unassembled WGS sequence"/>
</dbReference>
<evidence type="ECO:0000313" key="1">
    <source>
        <dbReference type="EMBL" id="MCS4157819.1"/>
    </source>
</evidence>
<protein>
    <submittedName>
        <fullName evidence="1">Uncharacterized protein</fullName>
    </submittedName>
</protein>
<sequence>MIERTYSVPRYGRNEPPVILRFGLKEGDERTANAIIDSIERALADWYDQQESYQHPPDWTFNFGDLIDKGVTEDERFQDALEKYSIYHLQAETPKEVLSFDHDLGCYFGPSGVVEPTI</sequence>
<dbReference type="AlphaFoldDB" id="A0AAW5P8J4"/>
<dbReference type="EMBL" id="JANTZM010000007">
    <property type="protein sequence ID" value="MCS4157819.1"/>
    <property type="molecule type" value="Genomic_DNA"/>
</dbReference>
<name>A0AAW5P8J4_9BACT</name>
<dbReference type="RefSeq" id="WP_259258348.1">
    <property type="nucleotide sequence ID" value="NZ_JANTZM010000007.1"/>
</dbReference>
<proteinExistence type="predicted"/>
<reference evidence="1" key="1">
    <citation type="submission" date="2022-08" db="EMBL/GenBank/DDBJ databases">
        <title>Genomic Encyclopedia of Type Strains, Phase V (KMG-V): Genome sequencing to study the core and pangenomes of soil and plant-associated prokaryotes.</title>
        <authorList>
            <person name="Whitman W."/>
        </authorList>
    </citation>
    <scope>NUCLEOTIDE SEQUENCE</scope>
    <source>
        <strain evidence="1">SP3002</strain>
    </source>
</reference>
<gene>
    <name evidence="1" type="ORF">GGP99_001783</name>
</gene>